<keyword evidence="3" id="KW-1185">Reference proteome</keyword>
<dbReference type="EMBL" id="FNXT01000048">
    <property type="protein sequence ID" value="SZX60188.1"/>
    <property type="molecule type" value="Genomic_DNA"/>
</dbReference>
<protein>
    <submittedName>
        <fullName evidence="2">Uncharacterized protein</fullName>
    </submittedName>
</protein>
<proteinExistence type="predicted"/>
<reference evidence="2 3" key="1">
    <citation type="submission" date="2016-10" db="EMBL/GenBank/DDBJ databases">
        <authorList>
            <person name="Cai Z."/>
        </authorList>
    </citation>
    <scope>NUCLEOTIDE SEQUENCE [LARGE SCALE GENOMIC DNA]</scope>
</reference>
<evidence type="ECO:0000313" key="3">
    <source>
        <dbReference type="Proteomes" id="UP000256970"/>
    </source>
</evidence>
<evidence type="ECO:0000256" key="1">
    <source>
        <dbReference type="SAM" id="MobiDB-lite"/>
    </source>
</evidence>
<name>A0A383V3L4_TETOB</name>
<organism evidence="2 3">
    <name type="scientific">Tetradesmus obliquus</name>
    <name type="common">Green alga</name>
    <name type="synonym">Acutodesmus obliquus</name>
    <dbReference type="NCBI Taxonomy" id="3088"/>
    <lineage>
        <taxon>Eukaryota</taxon>
        <taxon>Viridiplantae</taxon>
        <taxon>Chlorophyta</taxon>
        <taxon>core chlorophytes</taxon>
        <taxon>Chlorophyceae</taxon>
        <taxon>CS clade</taxon>
        <taxon>Sphaeropleales</taxon>
        <taxon>Scenedesmaceae</taxon>
        <taxon>Tetradesmus</taxon>
    </lineage>
</organism>
<dbReference type="AlphaFoldDB" id="A0A383V3L4"/>
<feature type="compositionally biased region" description="Low complexity" evidence="1">
    <location>
        <begin position="1"/>
        <end position="18"/>
    </location>
</feature>
<feature type="region of interest" description="Disordered" evidence="1">
    <location>
        <begin position="1"/>
        <end position="75"/>
    </location>
</feature>
<gene>
    <name evidence="2" type="ORF">BQ4739_LOCUS766</name>
</gene>
<dbReference type="Proteomes" id="UP000256970">
    <property type="component" value="Unassembled WGS sequence"/>
</dbReference>
<sequence length="126" mass="13701">MQAAPAGQYPPYAAAQPGSCSSDPNLHHQHQQQQQYPQYEHYQQPDCAQQAQQQQGPLQEDGTAIGADGSRGLGTGLLGAAHNMHKVGLAMHHVAHPVQGLKYHTVDKVKRKLKGKVCHLVDKVMP</sequence>
<accession>A0A383V3L4</accession>
<evidence type="ECO:0000313" key="2">
    <source>
        <dbReference type="EMBL" id="SZX60188.1"/>
    </source>
</evidence>
<feature type="compositionally biased region" description="Low complexity" evidence="1">
    <location>
        <begin position="31"/>
        <end position="62"/>
    </location>
</feature>